<dbReference type="Pfam" id="PF08268">
    <property type="entry name" value="FBA_3"/>
    <property type="match status" value="1"/>
</dbReference>
<dbReference type="EMBL" id="PJQY01000231">
    <property type="protein sequence ID" value="PQQ15326.1"/>
    <property type="molecule type" value="Genomic_DNA"/>
</dbReference>
<dbReference type="PANTHER" id="PTHR31111">
    <property type="entry name" value="BNAA05G37150D PROTEIN-RELATED"/>
    <property type="match status" value="1"/>
</dbReference>
<keyword evidence="5" id="KW-1185">Reference proteome</keyword>
<dbReference type="InterPro" id="IPR036047">
    <property type="entry name" value="F-box-like_dom_sf"/>
</dbReference>
<name>A0A315ALY2_PRUYE</name>
<reference evidence="4 5" key="1">
    <citation type="submission" date="2018-02" db="EMBL/GenBank/DDBJ databases">
        <title>Draft genome of wild Prunus yedoensis var. nudiflora.</title>
        <authorList>
            <person name="Baek S."/>
            <person name="Kim J.-H."/>
            <person name="Choi K."/>
            <person name="Kim G.-B."/>
            <person name="Cho A."/>
            <person name="Jang H."/>
            <person name="Shin C.-H."/>
            <person name="Yu H.-J."/>
            <person name="Mun J.-H."/>
        </authorList>
    </citation>
    <scope>NUCLEOTIDE SEQUENCE [LARGE SCALE GENOMIC DNA]</scope>
    <source>
        <strain evidence="5">cv. Jeju island</strain>
        <tissue evidence="4">Leaf</tissue>
    </source>
</reference>
<dbReference type="PANTHER" id="PTHR31111:SF125">
    <property type="entry name" value="F-BOX PROTEIN CPR30-LIKE"/>
    <property type="match status" value="1"/>
</dbReference>
<dbReference type="Proteomes" id="UP000250321">
    <property type="component" value="Unassembled WGS sequence"/>
</dbReference>
<dbReference type="AlphaFoldDB" id="A0A315ALY2"/>
<feature type="region of interest" description="Disordered" evidence="1">
    <location>
        <begin position="341"/>
        <end position="362"/>
    </location>
</feature>
<organism evidence="4 5">
    <name type="scientific">Prunus yedoensis var. nudiflora</name>
    <dbReference type="NCBI Taxonomy" id="2094558"/>
    <lineage>
        <taxon>Eukaryota</taxon>
        <taxon>Viridiplantae</taxon>
        <taxon>Streptophyta</taxon>
        <taxon>Embryophyta</taxon>
        <taxon>Tracheophyta</taxon>
        <taxon>Spermatophyta</taxon>
        <taxon>Magnoliopsida</taxon>
        <taxon>eudicotyledons</taxon>
        <taxon>Gunneridae</taxon>
        <taxon>Pentapetalae</taxon>
        <taxon>rosids</taxon>
        <taxon>fabids</taxon>
        <taxon>Rosales</taxon>
        <taxon>Rosaceae</taxon>
        <taxon>Amygdaloideae</taxon>
        <taxon>Amygdaleae</taxon>
        <taxon>Prunus</taxon>
    </lineage>
</organism>
<gene>
    <name evidence="4" type="ORF">Pyn_40695</name>
</gene>
<proteinExistence type="predicted"/>
<evidence type="ECO:0000259" key="3">
    <source>
        <dbReference type="Pfam" id="PF08268"/>
    </source>
</evidence>
<sequence>MQMDVSCYRRRPKEPKLLFPMIIEILSWLPVESLLRFKSVNKNWSSSMEEYSFISKHMNRTRPVRLKYRLTKQPGCIALGSEENYECKFIVAGLVLEKHSSSQACRIRNPATHQVLYLPDAHVGVNLMVSTFNSSTGEVKLVTSYRENNEVGFEVLTVGKDENWRPLKHPNQGLSNKQAKIRQFLLADKADARVCYCAETLTDGEDMYLEVHCLDLWSETFMTATLPGGVFSDLSKARVISWNQSIAVVDIIDEALHALVLEDFKEQKWSRYKNIVPVKFLKQTQFPEGESIVPSSVDSDELRFIYNNGQIVLMYDMKTHKVKSFIRRRFDGEGWGNHRPSLMSFKGMRPEEEGAITSTTQE</sequence>
<dbReference type="Pfam" id="PF00646">
    <property type="entry name" value="F-box"/>
    <property type="match status" value="1"/>
</dbReference>
<accession>A0A315ALY2</accession>
<dbReference type="SUPFAM" id="SSF81383">
    <property type="entry name" value="F-box domain"/>
    <property type="match status" value="1"/>
</dbReference>
<comment type="caution">
    <text evidence="4">The sequence shown here is derived from an EMBL/GenBank/DDBJ whole genome shotgun (WGS) entry which is preliminary data.</text>
</comment>
<dbReference type="OrthoDB" id="906973at2759"/>
<dbReference type="InterPro" id="IPR013187">
    <property type="entry name" value="F-box-assoc_dom_typ3"/>
</dbReference>
<evidence type="ECO:0000259" key="2">
    <source>
        <dbReference type="Pfam" id="PF00646"/>
    </source>
</evidence>
<feature type="domain" description="F-box" evidence="2">
    <location>
        <begin position="21"/>
        <end position="47"/>
    </location>
</feature>
<evidence type="ECO:0000256" key="1">
    <source>
        <dbReference type="SAM" id="MobiDB-lite"/>
    </source>
</evidence>
<protein>
    <submittedName>
        <fullName evidence="4">F-box protein</fullName>
    </submittedName>
</protein>
<evidence type="ECO:0000313" key="4">
    <source>
        <dbReference type="EMBL" id="PQQ15326.1"/>
    </source>
</evidence>
<feature type="domain" description="F-box associated beta-propeller type 3" evidence="3">
    <location>
        <begin position="90"/>
        <end position="325"/>
    </location>
</feature>
<evidence type="ECO:0000313" key="5">
    <source>
        <dbReference type="Proteomes" id="UP000250321"/>
    </source>
</evidence>
<dbReference type="InterPro" id="IPR001810">
    <property type="entry name" value="F-box_dom"/>
</dbReference>